<keyword evidence="3 6" id="KW-0694">RNA-binding</keyword>
<evidence type="ECO:0000256" key="5">
    <source>
        <dbReference type="ARBA" id="ARBA00023274"/>
    </source>
</evidence>
<dbReference type="GO" id="GO:0003735">
    <property type="term" value="F:structural constituent of ribosome"/>
    <property type="evidence" value="ECO:0007669"/>
    <property type="project" value="UniProtKB-UniRule"/>
</dbReference>
<dbReference type="GO" id="GO:0006412">
    <property type="term" value="P:translation"/>
    <property type="evidence" value="ECO:0007669"/>
    <property type="project" value="UniProtKB-UniRule"/>
</dbReference>
<dbReference type="EMBL" id="DTEN01000028">
    <property type="protein sequence ID" value="HGI74194.1"/>
    <property type="molecule type" value="Genomic_DNA"/>
</dbReference>
<dbReference type="InterPro" id="IPR000266">
    <property type="entry name" value="Ribosomal_uS17"/>
</dbReference>
<evidence type="ECO:0000256" key="6">
    <source>
        <dbReference type="HAMAP-Rule" id="MF_01345"/>
    </source>
</evidence>
<evidence type="ECO:0000256" key="4">
    <source>
        <dbReference type="ARBA" id="ARBA00022980"/>
    </source>
</evidence>
<dbReference type="InterPro" id="IPR012340">
    <property type="entry name" value="NA-bd_OB-fold"/>
</dbReference>
<dbReference type="AlphaFoldDB" id="A0A7V4DFY5"/>
<keyword evidence="2 6" id="KW-0699">rRNA-binding</keyword>
<evidence type="ECO:0000256" key="3">
    <source>
        <dbReference type="ARBA" id="ARBA00022884"/>
    </source>
</evidence>
<dbReference type="PROSITE" id="PS00056">
    <property type="entry name" value="RIBOSOMAL_S17"/>
    <property type="match status" value="1"/>
</dbReference>
<dbReference type="PANTHER" id="PTHR10744">
    <property type="entry name" value="40S RIBOSOMAL PROTEIN S11 FAMILY MEMBER"/>
    <property type="match status" value="1"/>
</dbReference>
<comment type="similarity">
    <text evidence="1 6 7">Belongs to the universal ribosomal protein uS17 family.</text>
</comment>
<dbReference type="PRINTS" id="PR00973">
    <property type="entry name" value="RIBOSOMALS17"/>
</dbReference>
<dbReference type="HAMAP" id="MF_01345_B">
    <property type="entry name" value="Ribosomal_uS17_B"/>
    <property type="match status" value="1"/>
</dbReference>
<dbReference type="PANTHER" id="PTHR10744:SF1">
    <property type="entry name" value="SMALL RIBOSOMAL SUBUNIT PROTEIN US17M"/>
    <property type="match status" value="1"/>
</dbReference>
<dbReference type="Gene3D" id="2.40.50.140">
    <property type="entry name" value="Nucleic acid-binding proteins"/>
    <property type="match status" value="1"/>
</dbReference>
<proteinExistence type="inferred from homology"/>
<dbReference type="InterPro" id="IPR019979">
    <property type="entry name" value="Ribosomal_uS17_CS"/>
</dbReference>
<dbReference type="GO" id="GO:0022627">
    <property type="term" value="C:cytosolic small ribosomal subunit"/>
    <property type="evidence" value="ECO:0007669"/>
    <property type="project" value="UniProtKB-UniRule"/>
</dbReference>
<evidence type="ECO:0000256" key="1">
    <source>
        <dbReference type="ARBA" id="ARBA00010254"/>
    </source>
</evidence>
<gene>
    <name evidence="6" type="primary">rpsQ</name>
    <name evidence="8" type="ORF">ENU96_00715</name>
</gene>
<evidence type="ECO:0000256" key="7">
    <source>
        <dbReference type="RuleBase" id="RU003872"/>
    </source>
</evidence>
<sequence length="96" mass="11098">MGMRKRFVGEVVSDAMDKTVVVRVERITEHPLYKKKIRKSVKFKAHDEHNMCSVGDKVLIEETRPLSKTKRWRVVALLEKARVRGGEEVDSAENYA</sequence>
<evidence type="ECO:0000313" key="8">
    <source>
        <dbReference type="EMBL" id="HGI74194.1"/>
    </source>
</evidence>
<evidence type="ECO:0000256" key="2">
    <source>
        <dbReference type="ARBA" id="ARBA00022730"/>
    </source>
</evidence>
<dbReference type="InterPro" id="IPR019984">
    <property type="entry name" value="Ribosomal_uS17_bact/chlr"/>
</dbReference>
<organism evidence="8">
    <name type="scientific">Candidatus Caldatribacterium californiense</name>
    <dbReference type="NCBI Taxonomy" id="1454726"/>
    <lineage>
        <taxon>Bacteria</taxon>
        <taxon>Pseudomonadati</taxon>
        <taxon>Atribacterota</taxon>
        <taxon>Atribacteria</taxon>
        <taxon>Atribacterales</taxon>
        <taxon>Candidatus Caldatribacteriaceae</taxon>
        <taxon>Candidatus Caldatribacterium</taxon>
    </lineage>
</organism>
<dbReference type="GO" id="GO:0019843">
    <property type="term" value="F:rRNA binding"/>
    <property type="evidence" value="ECO:0007669"/>
    <property type="project" value="UniProtKB-UniRule"/>
</dbReference>
<dbReference type="NCBIfam" id="NF004123">
    <property type="entry name" value="PRK05610.1"/>
    <property type="match status" value="1"/>
</dbReference>
<protein>
    <recommendedName>
        <fullName evidence="6">Small ribosomal subunit protein uS17</fullName>
    </recommendedName>
</protein>
<keyword evidence="4 6" id="KW-0689">Ribosomal protein</keyword>
<comment type="subunit">
    <text evidence="6">Part of the 30S ribosomal subunit.</text>
</comment>
<dbReference type="CDD" id="cd00364">
    <property type="entry name" value="Ribosomal_uS17"/>
    <property type="match status" value="1"/>
</dbReference>
<dbReference type="Pfam" id="PF00366">
    <property type="entry name" value="Ribosomal_S17"/>
    <property type="match status" value="1"/>
</dbReference>
<dbReference type="SUPFAM" id="SSF50249">
    <property type="entry name" value="Nucleic acid-binding proteins"/>
    <property type="match status" value="1"/>
</dbReference>
<reference evidence="8" key="1">
    <citation type="journal article" date="2020" name="mSystems">
        <title>Genome- and Community-Level Interaction Insights into Carbon Utilization and Element Cycling Functions of Hydrothermarchaeota in Hydrothermal Sediment.</title>
        <authorList>
            <person name="Zhou Z."/>
            <person name="Liu Y."/>
            <person name="Xu W."/>
            <person name="Pan J."/>
            <person name="Luo Z.H."/>
            <person name="Li M."/>
        </authorList>
    </citation>
    <scope>NUCLEOTIDE SEQUENCE [LARGE SCALE GENOMIC DNA]</scope>
    <source>
        <strain evidence="8">SpSt-716</strain>
    </source>
</reference>
<dbReference type="NCBIfam" id="TIGR03635">
    <property type="entry name" value="uS17_bact"/>
    <property type="match status" value="1"/>
</dbReference>
<comment type="caution">
    <text evidence="8">The sequence shown here is derived from an EMBL/GenBank/DDBJ whole genome shotgun (WGS) entry which is preliminary data.</text>
</comment>
<accession>A0A7V4DFY5</accession>
<keyword evidence="5 6" id="KW-0687">Ribonucleoprotein</keyword>
<comment type="function">
    <text evidence="6">One of the primary rRNA binding proteins, it binds specifically to the 5'-end of 16S ribosomal RNA.</text>
</comment>
<name>A0A7V4DFY5_9BACT</name>